<dbReference type="EMBL" id="JAIWYP010000006">
    <property type="protein sequence ID" value="KAH3814182.1"/>
    <property type="molecule type" value="Genomic_DNA"/>
</dbReference>
<reference evidence="2" key="1">
    <citation type="journal article" date="2019" name="bioRxiv">
        <title>The Genome of the Zebra Mussel, Dreissena polymorpha: A Resource for Invasive Species Research.</title>
        <authorList>
            <person name="McCartney M.A."/>
            <person name="Auch B."/>
            <person name="Kono T."/>
            <person name="Mallez S."/>
            <person name="Zhang Y."/>
            <person name="Obille A."/>
            <person name="Becker A."/>
            <person name="Abrahante J.E."/>
            <person name="Garbe J."/>
            <person name="Badalamenti J.P."/>
            <person name="Herman A."/>
            <person name="Mangelson H."/>
            <person name="Liachko I."/>
            <person name="Sullivan S."/>
            <person name="Sone E.D."/>
            <person name="Koren S."/>
            <person name="Silverstein K.A.T."/>
            <person name="Beckman K.B."/>
            <person name="Gohl D.M."/>
        </authorList>
    </citation>
    <scope>NUCLEOTIDE SEQUENCE</scope>
    <source>
        <strain evidence="2">Duluth1</strain>
        <tissue evidence="2">Whole animal</tissue>
    </source>
</reference>
<evidence type="ECO:0000256" key="1">
    <source>
        <dbReference type="SAM" id="MobiDB-lite"/>
    </source>
</evidence>
<gene>
    <name evidence="2" type="ORF">DPMN_142676</name>
</gene>
<evidence type="ECO:0000313" key="3">
    <source>
        <dbReference type="Proteomes" id="UP000828390"/>
    </source>
</evidence>
<feature type="region of interest" description="Disordered" evidence="1">
    <location>
        <begin position="1"/>
        <end position="48"/>
    </location>
</feature>
<sequence length="104" mass="11610">MAIEQGQASFFEEEGDYYEYDEEDPGPSQRLKPKNEGNTDPSEENRPVLSRFSSLANKFKMADICGDDVDPVLAAGINALYSKGMEEELGKNGKGRKLSQTWEL</sequence>
<comment type="caution">
    <text evidence="2">The sequence shown here is derived from an EMBL/GenBank/DDBJ whole genome shotgun (WGS) entry which is preliminary data.</text>
</comment>
<name>A0A9D4GC66_DREPO</name>
<proteinExistence type="predicted"/>
<dbReference type="Proteomes" id="UP000828390">
    <property type="component" value="Unassembled WGS sequence"/>
</dbReference>
<accession>A0A9D4GC66</accession>
<evidence type="ECO:0000313" key="2">
    <source>
        <dbReference type="EMBL" id="KAH3814182.1"/>
    </source>
</evidence>
<keyword evidence="3" id="KW-1185">Reference proteome</keyword>
<protein>
    <submittedName>
        <fullName evidence="2">Uncharacterized protein</fullName>
    </submittedName>
</protein>
<dbReference type="AlphaFoldDB" id="A0A9D4GC66"/>
<reference evidence="2" key="2">
    <citation type="submission" date="2020-11" db="EMBL/GenBank/DDBJ databases">
        <authorList>
            <person name="McCartney M.A."/>
            <person name="Auch B."/>
            <person name="Kono T."/>
            <person name="Mallez S."/>
            <person name="Becker A."/>
            <person name="Gohl D.M."/>
            <person name="Silverstein K.A.T."/>
            <person name="Koren S."/>
            <person name="Bechman K.B."/>
            <person name="Herman A."/>
            <person name="Abrahante J.E."/>
            <person name="Garbe J."/>
        </authorList>
    </citation>
    <scope>NUCLEOTIDE SEQUENCE</scope>
    <source>
        <strain evidence="2">Duluth1</strain>
        <tissue evidence="2">Whole animal</tissue>
    </source>
</reference>
<organism evidence="2 3">
    <name type="scientific">Dreissena polymorpha</name>
    <name type="common">Zebra mussel</name>
    <name type="synonym">Mytilus polymorpha</name>
    <dbReference type="NCBI Taxonomy" id="45954"/>
    <lineage>
        <taxon>Eukaryota</taxon>
        <taxon>Metazoa</taxon>
        <taxon>Spiralia</taxon>
        <taxon>Lophotrochozoa</taxon>
        <taxon>Mollusca</taxon>
        <taxon>Bivalvia</taxon>
        <taxon>Autobranchia</taxon>
        <taxon>Heteroconchia</taxon>
        <taxon>Euheterodonta</taxon>
        <taxon>Imparidentia</taxon>
        <taxon>Neoheterodontei</taxon>
        <taxon>Myida</taxon>
        <taxon>Dreissenoidea</taxon>
        <taxon>Dreissenidae</taxon>
        <taxon>Dreissena</taxon>
    </lineage>
</organism>
<feature type="compositionally biased region" description="Acidic residues" evidence="1">
    <location>
        <begin position="11"/>
        <end position="25"/>
    </location>
</feature>